<dbReference type="RefSeq" id="WP_188786541.1">
    <property type="nucleotide sequence ID" value="NZ_BMOC01000006.1"/>
</dbReference>
<dbReference type="EMBL" id="BMOC01000006">
    <property type="protein sequence ID" value="GGJ04248.1"/>
    <property type="molecule type" value="Genomic_DNA"/>
</dbReference>
<accession>A0A830EM37</accession>
<name>A0A830EM37_9EURY</name>
<reference evidence="2" key="2">
    <citation type="submission" date="2020-09" db="EMBL/GenBank/DDBJ databases">
        <authorList>
            <person name="Sun Q."/>
            <person name="Ohkuma M."/>
        </authorList>
    </citation>
    <scope>NUCLEOTIDE SEQUENCE</scope>
    <source>
        <strain evidence="2">JCM 14359</strain>
    </source>
</reference>
<gene>
    <name evidence="2" type="ORF">GCM10008995_12550</name>
</gene>
<dbReference type="Pfam" id="PF18545">
    <property type="entry name" value="HalOD1"/>
    <property type="match status" value="1"/>
</dbReference>
<feature type="domain" description="Halobacterial output" evidence="1">
    <location>
        <begin position="10"/>
        <end position="80"/>
    </location>
</feature>
<dbReference type="AlphaFoldDB" id="A0A830EM37"/>
<proteinExistence type="predicted"/>
<dbReference type="OrthoDB" id="302480at2157"/>
<evidence type="ECO:0000259" key="1">
    <source>
        <dbReference type="Pfam" id="PF18545"/>
    </source>
</evidence>
<sequence>MREFDRPVRVSDAVIETLIEAVNDWPDLSESPPVFEFVDVDKLDGLFKTRAVEKTSHMPSVEFLFQDALVTVLYGSAVRVIVERDA</sequence>
<comment type="caution">
    <text evidence="2">The sequence shown here is derived from an EMBL/GenBank/DDBJ whole genome shotgun (WGS) entry which is preliminary data.</text>
</comment>
<dbReference type="InterPro" id="IPR040624">
    <property type="entry name" value="HalOD1"/>
</dbReference>
<keyword evidence="3" id="KW-1185">Reference proteome</keyword>
<protein>
    <recommendedName>
        <fullName evidence="1">Halobacterial output domain-containing protein</fullName>
    </recommendedName>
</protein>
<evidence type="ECO:0000313" key="2">
    <source>
        <dbReference type="EMBL" id="GGJ04248.1"/>
    </source>
</evidence>
<organism evidence="2 3">
    <name type="scientific">Halobellus salinus</name>
    <dbReference type="NCBI Taxonomy" id="931585"/>
    <lineage>
        <taxon>Archaea</taxon>
        <taxon>Methanobacteriati</taxon>
        <taxon>Methanobacteriota</taxon>
        <taxon>Stenosarchaea group</taxon>
        <taxon>Halobacteria</taxon>
        <taxon>Halobacteriales</taxon>
        <taxon>Haloferacaceae</taxon>
        <taxon>Halobellus</taxon>
    </lineage>
</organism>
<evidence type="ECO:0000313" key="3">
    <source>
        <dbReference type="Proteomes" id="UP000653099"/>
    </source>
</evidence>
<dbReference type="Proteomes" id="UP000653099">
    <property type="component" value="Unassembled WGS sequence"/>
</dbReference>
<reference evidence="2" key="1">
    <citation type="journal article" date="2014" name="Int. J. Syst. Evol. Microbiol.">
        <title>Complete genome sequence of Corynebacterium casei LMG S-19264T (=DSM 44701T), isolated from a smear-ripened cheese.</title>
        <authorList>
            <consortium name="US DOE Joint Genome Institute (JGI-PGF)"/>
            <person name="Walter F."/>
            <person name="Albersmeier A."/>
            <person name="Kalinowski J."/>
            <person name="Ruckert C."/>
        </authorList>
    </citation>
    <scope>NUCLEOTIDE SEQUENCE</scope>
    <source>
        <strain evidence="2">JCM 14359</strain>
    </source>
</reference>